<feature type="region of interest" description="Disordered" evidence="1">
    <location>
        <begin position="1"/>
        <end position="43"/>
    </location>
</feature>
<evidence type="ECO:0000256" key="1">
    <source>
        <dbReference type="SAM" id="MobiDB-lite"/>
    </source>
</evidence>
<dbReference type="EMBL" id="VANP01000025">
    <property type="protein sequence ID" value="TLP50901.1"/>
    <property type="molecule type" value="Genomic_DNA"/>
</dbReference>
<gene>
    <name evidence="3" type="ORF">FED44_34665</name>
</gene>
<evidence type="ECO:0000259" key="2">
    <source>
        <dbReference type="SMART" id="SM00470"/>
    </source>
</evidence>
<dbReference type="OrthoDB" id="3701787at2"/>
<proteinExistence type="predicted"/>
<evidence type="ECO:0000313" key="4">
    <source>
        <dbReference type="Proteomes" id="UP000309033"/>
    </source>
</evidence>
<evidence type="ECO:0000313" key="3">
    <source>
        <dbReference type="EMBL" id="TLP50901.1"/>
    </source>
</evidence>
<dbReference type="InterPro" id="IPR003115">
    <property type="entry name" value="ParB_N"/>
</dbReference>
<sequence>MEVPVAGGQGLAGHEPEVSPDRCSTPPASGCASRGRSDGRHPDNLPSILQDVCIERLPITKFSIADLVCDETIRLAGPDREHVRLLAEAELRPPPVLVHRPTMRVVDGAHRVSAAKLRGEREIDAHVFDGDAASAFVLAVHANAEHGLPLTRADRVAAATRILEFYPMWSDRAIARAAGLAAGTVGRIRKRSTARNGQSNVRLSRDGRVRPLNTAEGRRTASRLLREEPDAPLREIARRAGISPATAQDVRRRLAKGQDPVPIGQRGTGTVSLTLQDGGAPAEGRNTRKQPPRPTRALLNCLSKDPSLRFSDAGRGVLRLLNEIIYSVDELSGRLDRLPPHSTVLVAEFSRSLAQNCEIIANELDRRSMDAEG</sequence>
<name>A0A5R8YH56_9ACTN</name>
<keyword evidence="4" id="KW-1185">Reference proteome</keyword>
<dbReference type="SUPFAM" id="SSF110849">
    <property type="entry name" value="ParB/Sulfiredoxin"/>
    <property type="match status" value="1"/>
</dbReference>
<feature type="region of interest" description="Disordered" evidence="1">
    <location>
        <begin position="258"/>
        <end position="294"/>
    </location>
</feature>
<organism evidence="3 4">
    <name type="scientific">Microbispora triticiradicis</name>
    <dbReference type="NCBI Taxonomy" id="2200763"/>
    <lineage>
        <taxon>Bacteria</taxon>
        <taxon>Bacillati</taxon>
        <taxon>Actinomycetota</taxon>
        <taxon>Actinomycetes</taxon>
        <taxon>Streptosporangiales</taxon>
        <taxon>Streptosporangiaceae</taxon>
        <taxon>Microbispora</taxon>
    </lineage>
</organism>
<dbReference type="Proteomes" id="UP000309033">
    <property type="component" value="Unassembled WGS sequence"/>
</dbReference>
<dbReference type="SMART" id="SM00470">
    <property type="entry name" value="ParB"/>
    <property type="match status" value="1"/>
</dbReference>
<feature type="domain" description="ParB-like N-terminal" evidence="2">
    <location>
        <begin position="60"/>
        <end position="144"/>
    </location>
</feature>
<protein>
    <submittedName>
        <fullName evidence="3">Streptomycin biosynthesis protein</fullName>
    </submittedName>
</protein>
<dbReference type="AlphaFoldDB" id="A0A5R8YH56"/>
<reference evidence="3" key="1">
    <citation type="submission" date="2019-05" db="EMBL/GenBank/DDBJ databases">
        <title>Isolation, diversity and antifungal activity of Actinobacteria from wheat.</title>
        <authorList>
            <person name="Yu B."/>
        </authorList>
    </citation>
    <scope>NUCLEOTIDE SEQUENCE [LARGE SCALE GENOMIC DNA]</scope>
    <source>
        <strain evidence="3">NEAU-HEGS1-5</strain>
    </source>
</reference>
<comment type="caution">
    <text evidence="3">The sequence shown here is derived from an EMBL/GenBank/DDBJ whole genome shotgun (WGS) entry which is preliminary data.</text>
</comment>
<dbReference type="InterPro" id="IPR036086">
    <property type="entry name" value="ParB/Sulfiredoxin_sf"/>
</dbReference>
<accession>A0A5R8YH56</accession>